<dbReference type="PIRSF" id="PIRSF037546">
    <property type="entry name" value="RNA_pol_RhabdoV_sub"/>
    <property type="match status" value="1"/>
</dbReference>
<evidence type="ECO:0000256" key="14">
    <source>
        <dbReference type="ARBA" id="ARBA00022844"/>
    </source>
</evidence>
<keyword evidence="8" id="KW-0808">Transferase</keyword>
<dbReference type="GO" id="GO:0005524">
    <property type="term" value="F:ATP binding"/>
    <property type="evidence" value="ECO:0007669"/>
    <property type="project" value="UniProtKB-KW"/>
</dbReference>
<keyword evidence="9" id="KW-0949">S-adenosyl-L-methionine</keyword>
<protein>
    <recommendedName>
        <fullName evidence="23">Replicase</fullName>
        <ecNumber evidence="21">2.1.1.375</ecNumber>
        <ecNumber evidence="3">2.7.7.48</ecNumber>
        <ecNumber evidence="4">2.7.7.88</ecNumber>
    </recommendedName>
    <alternativeName>
        <fullName evidence="22">Transcriptase</fullName>
    </alternativeName>
</protein>
<dbReference type="EC" id="2.7.7.48" evidence="3"/>
<dbReference type="GO" id="GO:0003968">
    <property type="term" value="F:RNA-directed RNA polymerase activity"/>
    <property type="evidence" value="ECO:0007669"/>
    <property type="project" value="UniProtKB-KW"/>
</dbReference>
<dbReference type="PROSITE" id="PS51590">
    <property type="entry name" value="SAM_MT_MNV_L"/>
    <property type="match status" value="1"/>
</dbReference>
<evidence type="ECO:0000256" key="7">
    <source>
        <dbReference type="ARBA" id="ARBA00022664"/>
    </source>
</evidence>
<evidence type="ECO:0000256" key="8">
    <source>
        <dbReference type="ARBA" id="ARBA00022679"/>
    </source>
</evidence>
<dbReference type="Pfam" id="PF00946">
    <property type="entry name" value="Mononeg_RNA_pol"/>
    <property type="match status" value="1"/>
</dbReference>
<dbReference type="InterPro" id="IPR039736">
    <property type="entry name" value="L_poly_C"/>
</dbReference>
<evidence type="ECO:0000256" key="3">
    <source>
        <dbReference type="ARBA" id="ARBA00012494"/>
    </source>
</evidence>
<dbReference type="Pfam" id="PF21080">
    <property type="entry name" value="Methyltrans_Mon_1st"/>
    <property type="match status" value="1"/>
</dbReference>
<dbReference type="InterPro" id="IPR048397">
    <property type="entry name" value="Methyltrans_Mon_CD"/>
</dbReference>
<keyword evidence="12" id="KW-0378">Hydrolase</keyword>
<evidence type="ECO:0000313" key="29">
    <source>
        <dbReference type="EMBL" id="AJR28531.1"/>
    </source>
</evidence>
<organism evidence="29 30">
    <name type="scientific">Joinjakaka virus</name>
    <dbReference type="NCBI Taxonomy" id="1272943"/>
    <lineage>
        <taxon>Viruses</taxon>
        <taxon>Riboviria</taxon>
        <taxon>Orthornavirae</taxon>
        <taxon>Negarnaviricota</taxon>
        <taxon>Haploviricotina</taxon>
        <taxon>Monjiviricetes</taxon>
        <taxon>Mononegavirales</taxon>
        <taxon>Rhabdoviridae</taxon>
        <taxon>Alpharhabdovirinae</taxon>
        <taxon>Hapavirus</taxon>
        <taxon>Hapavirus joinjakaka</taxon>
    </lineage>
</organism>
<evidence type="ECO:0000256" key="5">
    <source>
        <dbReference type="ARBA" id="ARBA00022484"/>
    </source>
</evidence>
<comment type="subcellular location">
    <subcellularLocation>
        <location evidence="1">Host cytoplasm</location>
    </subcellularLocation>
    <subcellularLocation>
        <location evidence="2">Virion</location>
    </subcellularLocation>
</comment>
<evidence type="ECO:0000256" key="10">
    <source>
        <dbReference type="ARBA" id="ARBA00022695"/>
    </source>
</evidence>
<keyword evidence="18" id="KW-0511">Multifunctional enzyme</keyword>
<evidence type="ECO:0000256" key="2">
    <source>
        <dbReference type="ARBA" id="ARBA00004328"/>
    </source>
</evidence>
<keyword evidence="14" id="KW-0946">Virion</keyword>
<comment type="catalytic activity">
    <reaction evidence="19">
        <text>a 5'-end triphospho-adenylyl-adenylyl-cytidylyl-adenosine in mRNA + GDP + H(+) = a 5'-end (5'-triphosphoguanosine)-adenylyl-adenylyl-cytidylyl-adenosine in mRNA + diphosphate</text>
        <dbReference type="Rhea" id="RHEA:65436"/>
        <dbReference type="Rhea" id="RHEA-COMP:16797"/>
        <dbReference type="Rhea" id="RHEA-COMP:16799"/>
        <dbReference type="ChEBI" id="CHEBI:15378"/>
        <dbReference type="ChEBI" id="CHEBI:33019"/>
        <dbReference type="ChEBI" id="CHEBI:58189"/>
        <dbReference type="ChEBI" id="CHEBI:156484"/>
        <dbReference type="ChEBI" id="CHEBI:156503"/>
        <dbReference type="EC" id="2.7.7.88"/>
    </reaction>
</comment>
<evidence type="ECO:0000256" key="20">
    <source>
        <dbReference type="ARBA" id="ARBA00024499"/>
    </source>
</evidence>
<feature type="domain" description="Mononegavirus-type SAM-dependent 2'-O-MTase" evidence="28">
    <location>
        <begin position="1669"/>
        <end position="1867"/>
    </location>
</feature>
<keyword evidence="16" id="KW-0506">mRNA capping</keyword>
<comment type="catalytic activity">
    <reaction evidence="20">
        <text>a 5'-end (5'-triphosphoguanosine)-(2'-O-methyladenylyl)-adenylyl-cytidylyl-adenosine in mRNA + S-adenosyl-L-methionine = a 5'-end (N(7)-methyl 5'-triphosphoguanosine)-(2'-O-methyladenylyl)-adenylyl-cytidylyl-adenosine in mRNA + S-adenosyl-L-homocysteine</text>
        <dbReference type="Rhea" id="RHEA:65440"/>
        <dbReference type="Rhea" id="RHEA-COMP:16798"/>
        <dbReference type="Rhea" id="RHEA-COMP:16801"/>
        <dbReference type="ChEBI" id="CHEBI:57856"/>
        <dbReference type="ChEBI" id="CHEBI:59789"/>
        <dbReference type="ChEBI" id="CHEBI:156482"/>
        <dbReference type="ChEBI" id="CHEBI:156483"/>
    </reaction>
</comment>
<dbReference type="Pfam" id="PF14318">
    <property type="entry name" value="Mononeg_mRNAcap"/>
    <property type="match status" value="1"/>
</dbReference>
<dbReference type="KEGG" id="vg:37627488"/>
<evidence type="ECO:0000256" key="25">
    <source>
        <dbReference type="ARBA" id="ARBA00047370"/>
    </source>
</evidence>
<proteinExistence type="predicted"/>
<dbReference type="InterPro" id="IPR014023">
    <property type="entry name" value="Mononeg_RNA_pol_cat"/>
</dbReference>
<dbReference type="EMBL" id="KM205016">
    <property type="protein sequence ID" value="AJR28531.1"/>
    <property type="molecule type" value="Viral_cRNA"/>
</dbReference>
<evidence type="ECO:0000256" key="19">
    <source>
        <dbReference type="ARBA" id="ARBA00024494"/>
    </source>
</evidence>
<evidence type="ECO:0000256" key="4">
    <source>
        <dbReference type="ARBA" id="ARBA00012582"/>
    </source>
</evidence>
<evidence type="ECO:0000256" key="17">
    <source>
        <dbReference type="ARBA" id="ARBA00023200"/>
    </source>
</evidence>
<sequence length="2133" mass="246020">MLKNKYKYKTTMDYYFEEEEQSYQNWAESYEIEDEITDEGLGAQDDDGPSMELLNQYDYNLNSPIINDNIYYLSHWIHGFDVPNIFLIKSWDVVKELINKGKIMTKIWESKDHPHKFLFSWMVKNKFLSTRFKSLVESSTQFATQTLEIPESFFKHCKLAKQGLDYFSLLDNKISEEMWGYGEIFWDFHLLTLIMNKTGHKELVQLKENFGGQLVKLSNNIFGFKIKSLFFGDVIIVEQFMVSLNHGFIFDRNLILMMKDLTISRFQTLCSMALNIETPFQVTKLEDLVNLYSLGDQIISRRGNSGYTGLKLIEPMCNLQLCKLAHKYRPLLNLSQDFERHVNDSVLEEDDEFGTLSQMYHQILAENEVEMVLIYYSIFRHWGHPHIEYIEGLRKLHEQVTMEKNIDDQYAQQLASDLAFKMLKGRFFEKKKWFVNKALIDKNNILYKHIMNDTWPNPHSINQFGDNWHKLPIIQMFDIPDFIEPSTIYSDKAHSMSRSEVLEHVRTNPDKPIPTRRVLQTLLKEEATNWGEFLRQINDIGLDLDDLVIGLKPKEREQKIIGRFFSLMSWKLREYFVCTEYLIKTFFVPRFKGLTMADDLQEVMKKMLTNSNGQGLDDYSYVSIANHIDYQKWNNHQRYESNCHVFKVMGQCFGLPNLFTRTHEFFQKSLIYYASRPDLMLVEGDSLKPKNNSELVCWDGQAGGFEGLRQKGWSVLNCLVIERESKVRNTSIKILAQGDNQTISTMYKLQTSQDERELISELDHIVKNNEAVMRAIRRGTERLGLLINEDETMISGDYLNYGKVPIFRGSVKGLHAKRWSRVNFSTNDQIPSLASNISSVSTNALMVGHLSGNAINPIFLHNFFANLSIEIMMQWNPALRNKPSKLIKDSNILVDWRFRALLIFLDPSLGGIGGTSLTRFLIRMFPDPVCESLSFWKTVYNNTTNIELKELIPKIGLPALEDFQPEHLDKLIESPESLNLKRGVSITNLMKTEIKKSIIANSSLINNKIIRDAVEYLADEEGSLFAWARNVTPLFPRFLSEFMECTYYGITKSVIGLFQNSKTIRNQFKKKYPVRLDEVVLKSEIIGLASLIKIVKSKERPYMWECSSKLADTLREISWGTKVLGTTIPHPIELLGPPQNLNNYCDSCRKNDSQMDDHLTVMIPKGLLRCSYQRGPYTPYLGSSTSETTSLMQPWEKETKLPLLKRAAKIRNAISWFIDPNSNLAKSIMANLEALTGIDWSGSTPGFKRTGSAIHRFTTSRVSSGGYSAMSPGVLSWMICTTDTLCNLTGKNYDFMFQSLIVLSQALMSMVWWENPYPVNGHFHINCLSCIREIQEPTLESQWVLPVRKVDHLLKTWIPSDPNSWSKEKVKLTFKNANWETLPIGNKVFHIGQNMGFLYVDMLLSHNKHTEDSSLFPLGLGPKLIPSEFFLGLLNGIERGCSLQLAHRRNIIELKKPKQALWGSIYYALECLSMNVSFLGLLRQNNLLNEVMSIPHKIPSSYPLNNIDLGAIGRNYLKSLMFQSVRSRKLTTREKTIWLFADTQAHENAGSTVLSVLAHKELIEGKKPKLVQQNIKRLQELYIKIKNDEWPMEIVELIKEHVQSSDSEVRHAVKEMVQVEVDSESRELNWGEEASFQVHNYYVAYTELPMPKVIMTVPRRQCPLISGLRLFQYATGAHYKIRSILKNFKIDRVHALIGGDGSGGISSYVCRAHPLNKVIFNSLLELEGIDFKGSHPSPPQAIFELGPTKDRCVNWKTVWSKPSDLSLPITWDYFEEEVANNKMQINLEIFDMEVRDDEMIDKIETLVVTRGIGLLSVKGTLIFKTYYSRLMGSNRKNILDKMRSLFKEVWMCQTDVSSTFTSEVYLVFYELLDTPLADRYVDYEVLGNYWENIFCFWSDTDEFKRALTMKKQNMLCGVPKKILANPSIELSTLLVCVGLESGLAVSIAQSVENYVMKRQGLNFAVSLMGLVFESTLPVASKTILSLYHLPSNNILEEVFSFLIGVYYWISYTIESKDLFSWCNWVIHDGLNVKLLKPKDVRVKRTNVPVYQASWRLYLRIGEETIMSKNIKFKSRQALIGQTIRILEKIFGNQNHQPISDCHINSILIPYNKGLSLKILYDHTDIMFFLLNCN</sequence>
<dbReference type="EC" id="2.1.1.375" evidence="21"/>
<evidence type="ECO:0000256" key="1">
    <source>
        <dbReference type="ARBA" id="ARBA00004192"/>
    </source>
</evidence>
<keyword evidence="6" id="KW-0489">Methyltransferase</keyword>
<evidence type="ECO:0000256" key="12">
    <source>
        <dbReference type="ARBA" id="ARBA00022801"/>
    </source>
</evidence>
<evidence type="ECO:0000256" key="15">
    <source>
        <dbReference type="ARBA" id="ARBA00022953"/>
    </source>
</evidence>
<dbReference type="InterPro" id="IPR025786">
    <property type="entry name" value="Mononega_L_MeTrfase"/>
</dbReference>
<evidence type="ECO:0000256" key="18">
    <source>
        <dbReference type="ARBA" id="ARBA00023268"/>
    </source>
</evidence>
<dbReference type="GO" id="GO:0030430">
    <property type="term" value="C:host cell cytoplasm"/>
    <property type="evidence" value="ECO:0007669"/>
    <property type="project" value="UniProtKB-SubCell"/>
</dbReference>
<reference evidence="29 30" key="1">
    <citation type="journal article" date="2015" name="PLoS Pathog.">
        <title>Evolution of genome size and complexity in the rhabdoviridae.</title>
        <authorList>
            <person name="Walker P.J."/>
            <person name="Firth C."/>
            <person name="Widen S.G."/>
            <person name="Blasdell K.R."/>
            <person name="Guzman H."/>
            <person name="Wood T.G."/>
            <person name="Paradkar P.N."/>
            <person name="Holmes E.C."/>
            <person name="Tesh R.B."/>
            <person name="Vasilakis N."/>
        </authorList>
    </citation>
    <scope>NUCLEOTIDE SEQUENCE [LARGE SCALE GENOMIC DNA]</scope>
    <source>
        <strain evidence="29">AusMK7937</strain>
    </source>
</reference>
<keyword evidence="15" id="KW-0693">Viral RNA replication</keyword>
<evidence type="ECO:0000259" key="28">
    <source>
        <dbReference type="PROSITE" id="PS51590"/>
    </source>
</evidence>
<name>A0A0D3R1N4_9RHAB</name>
<dbReference type="InterPro" id="IPR026890">
    <property type="entry name" value="Mononeg_mRNAcap"/>
</dbReference>
<evidence type="ECO:0000256" key="9">
    <source>
        <dbReference type="ARBA" id="ARBA00022691"/>
    </source>
</evidence>
<keyword evidence="7" id="KW-0507">mRNA processing</keyword>
<dbReference type="NCBIfam" id="TIGR04198">
    <property type="entry name" value="paramyx_RNAcap"/>
    <property type="match status" value="1"/>
</dbReference>
<evidence type="ECO:0000256" key="23">
    <source>
        <dbReference type="ARBA" id="ARBA00031012"/>
    </source>
</evidence>
<comment type="catalytic activity">
    <reaction evidence="25">
        <text>a 5'-end (5'-triphosphoguanosine)-adenylyl-adenylyl-cytidylyl-adenosine in mRNA + 2 S-adenosyl-L-methionine = a 5'-end (N(7)-methyl 5'-triphosphoguanosine)-(2'-O-methyladenylyl)-adenylyl-cytidylyl-adenosine in mRNA + 2 S-adenosyl-L-homocysteine + H(+)</text>
        <dbReference type="Rhea" id="RHEA:65376"/>
        <dbReference type="Rhea" id="RHEA-COMP:16797"/>
        <dbReference type="Rhea" id="RHEA-COMP:16798"/>
        <dbReference type="ChEBI" id="CHEBI:15378"/>
        <dbReference type="ChEBI" id="CHEBI:57856"/>
        <dbReference type="ChEBI" id="CHEBI:59789"/>
        <dbReference type="ChEBI" id="CHEBI:156483"/>
        <dbReference type="ChEBI" id="CHEBI:156484"/>
        <dbReference type="EC" id="2.1.1.375"/>
    </reaction>
</comment>
<dbReference type="InterPro" id="IPR039530">
    <property type="entry name" value="L_methyltransferase_rhabdo"/>
</dbReference>
<evidence type="ECO:0000256" key="26">
    <source>
        <dbReference type="ARBA" id="ARBA00048548"/>
    </source>
</evidence>
<evidence type="ECO:0000259" key="27">
    <source>
        <dbReference type="PROSITE" id="PS50526"/>
    </source>
</evidence>
<dbReference type="Pfam" id="PF14314">
    <property type="entry name" value="Methyltrans_Mon_2nd"/>
    <property type="match status" value="1"/>
</dbReference>
<dbReference type="GO" id="GO:0004482">
    <property type="term" value="F:mRNA 5'-cap (guanine-N7-)-methyltransferase activity"/>
    <property type="evidence" value="ECO:0007669"/>
    <property type="project" value="InterPro"/>
</dbReference>
<keyword evidence="30" id="KW-1185">Reference proteome</keyword>
<evidence type="ECO:0000256" key="24">
    <source>
        <dbReference type="ARBA" id="ARBA00047332"/>
    </source>
</evidence>
<accession>A0A0D3R1N4</accession>
<feature type="domain" description="RdRp catalytic" evidence="27">
    <location>
        <begin position="622"/>
        <end position="809"/>
    </location>
</feature>
<dbReference type="GO" id="GO:0016787">
    <property type="term" value="F:hydrolase activity"/>
    <property type="evidence" value="ECO:0007669"/>
    <property type="project" value="UniProtKB-KW"/>
</dbReference>
<evidence type="ECO:0000256" key="13">
    <source>
        <dbReference type="ARBA" id="ARBA00022840"/>
    </source>
</evidence>
<evidence type="ECO:0000256" key="11">
    <source>
        <dbReference type="ARBA" id="ARBA00022741"/>
    </source>
</evidence>
<evidence type="ECO:0000256" key="22">
    <source>
        <dbReference type="ARBA" id="ARBA00030436"/>
    </source>
</evidence>
<dbReference type="PROSITE" id="PS50526">
    <property type="entry name" value="RDRP_SSRNA_NEG_NONSEG"/>
    <property type="match status" value="1"/>
</dbReference>
<dbReference type="RefSeq" id="YP_009362189.1">
    <property type="nucleotide sequence ID" value="NC_034538.1"/>
</dbReference>
<keyword evidence="10" id="KW-0548">Nucleotidyltransferase</keyword>
<keyword evidence="13" id="KW-0067">ATP-binding</keyword>
<keyword evidence="5" id="KW-0696">RNA-directed RNA polymerase</keyword>
<dbReference type="GeneID" id="37627488"/>
<evidence type="ECO:0000256" key="6">
    <source>
        <dbReference type="ARBA" id="ARBA00022603"/>
    </source>
</evidence>
<evidence type="ECO:0000256" key="21">
    <source>
        <dbReference type="ARBA" id="ARBA00026099"/>
    </source>
</evidence>
<evidence type="ECO:0000313" key="30">
    <source>
        <dbReference type="Proteomes" id="UP000121220"/>
    </source>
</evidence>
<dbReference type="EC" id="2.7.7.88" evidence="4"/>
<keyword evidence="11" id="KW-0547">Nucleotide-binding</keyword>
<keyword evidence="17" id="KW-1035">Host cytoplasm</keyword>
<evidence type="ECO:0000256" key="16">
    <source>
        <dbReference type="ARBA" id="ARBA00023042"/>
    </source>
</evidence>
<comment type="catalytic activity">
    <reaction evidence="24">
        <text>a 5'-end (5'-triphosphoguanosine)-adenylyl-adenylyl-cytidylyl-adenosine in mRNA + S-adenosyl-L-methionine = a 5'-end (5'-triphosphoguanosine)-(2'-O-methyladenylyl)-adenylyl-cytidylyl-adenosine in mRNA + S-adenosyl-L-homocysteine + H(+)</text>
        <dbReference type="Rhea" id="RHEA:65380"/>
        <dbReference type="Rhea" id="RHEA-COMP:16797"/>
        <dbReference type="Rhea" id="RHEA-COMP:16801"/>
        <dbReference type="ChEBI" id="CHEBI:15378"/>
        <dbReference type="ChEBI" id="CHEBI:57856"/>
        <dbReference type="ChEBI" id="CHEBI:59789"/>
        <dbReference type="ChEBI" id="CHEBI:156482"/>
        <dbReference type="ChEBI" id="CHEBI:156484"/>
    </reaction>
</comment>
<dbReference type="Proteomes" id="UP000121220">
    <property type="component" value="Segment"/>
</dbReference>
<dbReference type="InterPro" id="IPR017234">
    <property type="entry name" value="RNA-dir_pol_rhabdovirus"/>
</dbReference>
<comment type="catalytic activity">
    <reaction evidence="26">
        <text>GTP + H2O = GDP + phosphate + H(+)</text>
        <dbReference type="Rhea" id="RHEA:19669"/>
        <dbReference type="ChEBI" id="CHEBI:15377"/>
        <dbReference type="ChEBI" id="CHEBI:15378"/>
        <dbReference type="ChEBI" id="CHEBI:37565"/>
        <dbReference type="ChEBI" id="CHEBI:43474"/>
        <dbReference type="ChEBI" id="CHEBI:58189"/>
    </reaction>
</comment>
<dbReference type="GO" id="GO:0044423">
    <property type="term" value="C:virion component"/>
    <property type="evidence" value="ECO:0007669"/>
    <property type="project" value="UniProtKB-KW"/>
</dbReference>